<protein>
    <submittedName>
        <fullName evidence="2">Uncharacterized protein</fullName>
    </submittedName>
</protein>
<accession>A0A7Y0U374</accession>
<dbReference type="AlphaFoldDB" id="A0A7Y0U374"/>
<sequence>MLKTRVFPVGAFVPNPLRFHDAPFGDLRVNPGQAPHESGGTRGNKAKETIRYT</sequence>
<evidence type="ECO:0000256" key="1">
    <source>
        <dbReference type="SAM" id="MobiDB-lite"/>
    </source>
</evidence>
<dbReference type="Proteomes" id="UP000578252">
    <property type="component" value="Unassembled WGS sequence"/>
</dbReference>
<feature type="region of interest" description="Disordered" evidence="1">
    <location>
        <begin position="24"/>
        <end position="53"/>
    </location>
</feature>
<proteinExistence type="predicted"/>
<dbReference type="EMBL" id="JABCUR010000020">
    <property type="protein sequence ID" value="NMW66160.1"/>
    <property type="molecule type" value="Genomic_DNA"/>
</dbReference>
<evidence type="ECO:0000313" key="3">
    <source>
        <dbReference type="Proteomes" id="UP000578252"/>
    </source>
</evidence>
<comment type="caution">
    <text evidence="2">The sequence shown here is derived from an EMBL/GenBank/DDBJ whole genome shotgun (WGS) entry which is preliminary data.</text>
</comment>
<organism evidence="2 3">
    <name type="scientific">Mobiluncus mulieris</name>
    <dbReference type="NCBI Taxonomy" id="2052"/>
    <lineage>
        <taxon>Bacteria</taxon>
        <taxon>Bacillati</taxon>
        <taxon>Actinomycetota</taxon>
        <taxon>Actinomycetes</taxon>
        <taxon>Actinomycetales</taxon>
        <taxon>Actinomycetaceae</taxon>
        <taxon>Mobiluncus</taxon>
    </lineage>
</organism>
<reference evidence="2 3" key="1">
    <citation type="submission" date="2020-04" db="EMBL/GenBank/DDBJ databases">
        <title>Antimicrobial susceptibility and clonality of vaginal-derived multi-drug resistant Mobiluncus isolates in China.</title>
        <authorList>
            <person name="Zhang X."/>
        </authorList>
    </citation>
    <scope>NUCLEOTIDE SEQUENCE [LARGE SCALE GENOMIC DNA]</scope>
    <source>
        <strain evidence="2 3">13</strain>
    </source>
</reference>
<gene>
    <name evidence="2" type="ORF">HHJ78_11795</name>
</gene>
<evidence type="ECO:0000313" key="2">
    <source>
        <dbReference type="EMBL" id="NMW66160.1"/>
    </source>
</evidence>
<name>A0A7Y0U374_9ACTO</name>